<dbReference type="RefSeq" id="WP_011824599.1">
    <property type="nucleotide sequence ID" value="NC_008819.1"/>
</dbReference>
<evidence type="ECO:0000313" key="9">
    <source>
        <dbReference type="Proteomes" id="UP000002592"/>
    </source>
</evidence>
<dbReference type="PANTHER" id="PTHR47245:SF1">
    <property type="entry name" value="FOLDASE PROTEIN PRSA"/>
    <property type="match status" value="1"/>
</dbReference>
<accession>A2C595</accession>
<dbReference type="PANTHER" id="PTHR47245">
    <property type="entry name" value="PEPTIDYLPROLYL ISOMERASE"/>
    <property type="match status" value="1"/>
</dbReference>
<organism evidence="8 9">
    <name type="scientific">Prochlorococcus marinus (strain NATL1A)</name>
    <dbReference type="NCBI Taxonomy" id="167555"/>
    <lineage>
        <taxon>Bacteria</taxon>
        <taxon>Bacillati</taxon>
        <taxon>Cyanobacteriota</taxon>
        <taxon>Cyanophyceae</taxon>
        <taxon>Synechococcales</taxon>
        <taxon>Prochlorococcaceae</taxon>
        <taxon>Prochlorococcus</taxon>
    </lineage>
</organism>
<evidence type="ECO:0000256" key="6">
    <source>
        <dbReference type="PROSITE-ProRule" id="PRU00278"/>
    </source>
</evidence>
<feature type="domain" description="PpiC" evidence="7">
    <location>
        <begin position="101"/>
        <end position="200"/>
    </location>
</feature>
<dbReference type="EMBL" id="CP000553">
    <property type="protein sequence ID" value="ABM76655.1"/>
    <property type="molecule type" value="Genomic_DNA"/>
</dbReference>
<dbReference type="PROSITE" id="PS50198">
    <property type="entry name" value="PPIC_PPIASE_2"/>
    <property type="match status" value="1"/>
</dbReference>
<reference evidence="9" key="1">
    <citation type="journal article" date="2007" name="PLoS Genet.">
        <title>Patterns and implications of gene gain and loss in the evolution of Prochlorococcus.</title>
        <authorList>
            <person name="Kettler G.C."/>
            <person name="Martiny A.C."/>
            <person name="Huang K."/>
            <person name="Zucker J."/>
            <person name="Coleman M.L."/>
            <person name="Rodrigue S."/>
            <person name="Chen F."/>
            <person name="Lapidus A."/>
            <person name="Ferriera S."/>
            <person name="Johnson J."/>
            <person name="Steglich C."/>
            <person name="Church G.M."/>
            <person name="Richardson P."/>
            <person name="Chisholm S.W."/>
        </authorList>
    </citation>
    <scope>NUCLEOTIDE SEQUENCE [LARGE SCALE GENOMIC DNA]</scope>
    <source>
        <strain evidence="9">NATL1A</strain>
    </source>
</reference>
<keyword evidence="3" id="KW-0732">Signal</keyword>
<dbReference type="InterPro" id="IPR046357">
    <property type="entry name" value="PPIase_dom_sf"/>
</dbReference>
<evidence type="ECO:0000313" key="8">
    <source>
        <dbReference type="EMBL" id="ABM76655.1"/>
    </source>
</evidence>
<protein>
    <recommendedName>
        <fullName evidence="2">peptidylprolyl isomerase</fullName>
        <ecNumber evidence="2">5.2.1.8</ecNumber>
    </recommendedName>
</protein>
<evidence type="ECO:0000256" key="5">
    <source>
        <dbReference type="ARBA" id="ARBA00023235"/>
    </source>
</evidence>
<sequence>MEITQAFSEDNILVLEKAKLLRPLIKFYFIEKELSNVLIDDNKLEIEIETFRNINKLNSEDEFSNFLNSNNLTPEGFNKKILNQLKINSFSIENFSNKCEARFLEKRYLLDEVTYSLLRVENFYKARELKIRILEKEATFSDMAISYSNGFEKKSGGLIGPTSLINAHSSLIDILRTSKEGDITGPHKIEKWYVIVRLEKFTPAKLDEVTHKKMAQELFEEWVNEAVDEMHNAIIKTNNSSFQEKTNS</sequence>
<dbReference type="GO" id="GO:0003755">
    <property type="term" value="F:peptidyl-prolyl cis-trans isomerase activity"/>
    <property type="evidence" value="ECO:0007669"/>
    <property type="project" value="UniProtKB-KW"/>
</dbReference>
<evidence type="ECO:0000256" key="4">
    <source>
        <dbReference type="ARBA" id="ARBA00023110"/>
    </source>
</evidence>
<dbReference type="EC" id="5.2.1.8" evidence="2"/>
<dbReference type="eggNOG" id="COG0760">
    <property type="taxonomic scope" value="Bacteria"/>
</dbReference>
<dbReference type="Proteomes" id="UP000002592">
    <property type="component" value="Chromosome"/>
</dbReference>
<keyword evidence="4 6" id="KW-0697">Rotamase</keyword>
<gene>
    <name evidence="8" type="ordered locus">NATL1_20991</name>
</gene>
<comment type="catalytic activity">
    <reaction evidence="1">
        <text>[protein]-peptidylproline (omega=180) = [protein]-peptidylproline (omega=0)</text>
        <dbReference type="Rhea" id="RHEA:16237"/>
        <dbReference type="Rhea" id="RHEA-COMP:10747"/>
        <dbReference type="Rhea" id="RHEA-COMP:10748"/>
        <dbReference type="ChEBI" id="CHEBI:83833"/>
        <dbReference type="ChEBI" id="CHEBI:83834"/>
        <dbReference type="EC" id="5.2.1.8"/>
    </reaction>
</comment>
<dbReference type="Gene3D" id="3.10.50.40">
    <property type="match status" value="1"/>
</dbReference>
<evidence type="ECO:0000256" key="2">
    <source>
        <dbReference type="ARBA" id="ARBA00013194"/>
    </source>
</evidence>
<dbReference type="KEGG" id="pme:NATL1_20991"/>
<dbReference type="InterPro" id="IPR000297">
    <property type="entry name" value="PPIase_PpiC"/>
</dbReference>
<dbReference type="HOGENOM" id="CLU_082394_0_1_3"/>
<evidence type="ECO:0000256" key="1">
    <source>
        <dbReference type="ARBA" id="ARBA00000971"/>
    </source>
</evidence>
<evidence type="ECO:0000256" key="3">
    <source>
        <dbReference type="ARBA" id="ARBA00022729"/>
    </source>
</evidence>
<name>A2C595_PROM1</name>
<keyword evidence="5 6" id="KW-0413">Isomerase</keyword>
<dbReference type="SUPFAM" id="SSF54534">
    <property type="entry name" value="FKBP-like"/>
    <property type="match status" value="1"/>
</dbReference>
<proteinExistence type="predicted"/>
<dbReference type="InterPro" id="IPR050245">
    <property type="entry name" value="PrsA_foldase"/>
</dbReference>
<dbReference type="Pfam" id="PF00639">
    <property type="entry name" value="Rotamase"/>
    <property type="match status" value="1"/>
</dbReference>
<dbReference type="AlphaFoldDB" id="A2C595"/>
<evidence type="ECO:0000259" key="7">
    <source>
        <dbReference type="PROSITE" id="PS50198"/>
    </source>
</evidence>